<evidence type="ECO:0000256" key="3">
    <source>
        <dbReference type="ARBA" id="ARBA00022960"/>
    </source>
</evidence>
<dbReference type="AlphaFoldDB" id="A0A410DMS1"/>
<evidence type="ECO:0000256" key="4">
    <source>
        <dbReference type="ARBA" id="ARBA00022984"/>
    </source>
</evidence>
<keyword evidence="8" id="KW-0812">Transmembrane</keyword>
<keyword evidence="8" id="KW-1133">Transmembrane helix</keyword>
<keyword evidence="5 6" id="KW-0961">Cell wall biogenesis/degradation</keyword>
<organism evidence="10 11">
    <name type="scientific">Clostridium manihotivorum</name>
    <dbReference type="NCBI Taxonomy" id="2320868"/>
    <lineage>
        <taxon>Bacteria</taxon>
        <taxon>Bacillati</taxon>
        <taxon>Bacillota</taxon>
        <taxon>Clostridia</taxon>
        <taxon>Eubacteriales</taxon>
        <taxon>Clostridiaceae</taxon>
        <taxon>Clostridium</taxon>
    </lineage>
</organism>
<evidence type="ECO:0000256" key="8">
    <source>
        <dbReference type="SAM" id="Phobius"/>
    </source>
</evidence>
<feature type="transmembrane region" description="Helical" evidence="8">
    <location>
        <begin position="29"/>
        <end position="49"/>
    </location>
</feature>
<dbReference type="PROSITE" id="PS52029">
    <property type="entry name" value="LD_TPASE"/>
    <property type="match status" value="1"/>
</dbReference>
<evidence type="ECO:0000256" key="5">
    <source>
        <dbReference type="ARBA" id="ARBA00023316"/>
    </source>
</evidence>
<proteinExistence type="predicted"/>
<protein>
    <recommendedName>
        <fullName evidence="9">L,D-TPase catalytic domain-containing protein</fullName>
    </recommendedName>
</protein>
<dbReference type="InterPro" id="IPR038063">
    <property type="entry name" value="Transpep_catalytic_dom"/>
</dbReference>
<keyword evidence="2" id="KW-0808">Transferase</keyword>
<evidence type="ECO:0000256" key="6">
    <source>
        <dbReference type="PROSITE-ProRule" id="PRU01373"/>
    </source>
</evidence>
<feature type="compositionally biased region" description="Low complexity" evidence="7">
    <location>
        <begin position="283"/>
        <end position="305"/>
    </location>
</feature>
<dbReference type="GO" id="GO:0005576">
    <property type="term" value="C:extracellular region"/>
    <property type="evidence" value="ECO:0007669"/>
    <property type="project" value="TreeGrafter"/>
</dbReference>
<dbReference type="OrthoDB" id="177750at2"/>
<evidence type="ECO:0000259" key="9">
    <source>
        <dbReference type="PROSITE" id="PS52029"/>
    </source>
</evidence>
<accession>A0A410DMS1</accession>
<dbReference type="PANTHER" id="PTHR30582">
    <property type="entry name" value="L,D-TRANSPEPTIDASE"/>
    <property type="match status" value="1"/>
</dbReference>
<keyword evidence="3 6" id="KW-0133">Cell shape</keyword>
<gene>
    <name evidence="10" type="ORF">C1I91_01045</name>
</gene>
<feature type="region of interest" description="Disordered" evidence="7">
    <location>
        <begin position="243"/>
        <end position="305"/>
    </location>
</feature>
<reference evidence="10 11" key="1">
    <citation type="submission" date="2018-01" db="EMBL/GenBank/DDBJ databases">
        <title>Genome Sequencing and Assembly of Anaerobacter polyendosporus strain CT4.</title>
        <authorList>
            <person name="Tachaapaikoon C."/>
            <person name="Sutheeworapong S."/>
            <person name="Jenjaroenpun P."/>
            <person name="Wongsurawat T."/>
            <person name="Nookeaw I."/>
            <person name="Cheawchanlertfa P."/>
            <person name="Kosugi A."/>
            <person name="Cheevadhanarak S."/>
            <person name="Ratanakhanokchai K."/>
        </authorList>
    </citation>
    <scope>NUCLEOTIDE SEQUENCE [LARGE SCALE GENOMIC DNA]</scope>
    <source>
        <strain evidence="10 11">CT4</strain>
    </source>
</reference>
<dbReference type="GO" id="GO:0071972">
    <property type="term" value="F:peptidoglycan L,D-transpeptidase activity"/>
    <property type="evidence" value="ECO:0007669"/>
    <property type="project" value="TreeGrafter"/>
</dbReference>
<sequence>MENDKNDIIDESNEVNESIKKRKPPLSKIIILSIFALFCIAMSYSFYAYNDIISDFKIDFDKKDYSAANSLIVSKGNFNPAKKLLLYGDLKNYFSTYIDDLISNYKNNNISDETALSVLNEVDRYGVVSDKIREFKKKIPLLTDSANNFSLGMKLYKDKNYADAYAAFDKVNNYDDNFLKAEEYKKEVANCIKQETLSSAEKLVSENYFSKAISLLEDNTKYYSNDKEVLSKIDEYKKDKDDFVNKSSSSKTSANDKDDSASNSTSSNTATTNSSKDSKTDSPKSSSKSENGTNKSSTDSSSKTTSVSAMVINSNTINSLNLSSDTSYLVYVNLSSQKTYVYKGKKNGWNLLKGFSCSTGIKGSETPSGIFTVKEKGDWFYSDEYKEGAKYWVQFDGNYLFHSLPYNSSKSQITDFTLGKAASHGCVRLKVEDAKWIYDNVSRGSKVIIN</sequence>
<comment type="pathway">
    <text evidence="1 6">Cell wall biogenesis; peptidoglycan biosynthesis.</text>
</comment>
<dbReference type="UniPathway" id="UPA00219"/>
<evidence type="ECO:0000256" key="2">
    <source>
        <dbReference type="ARBA" id="ARBA00022679"/>
    </source>
</evidence>
<evidence type="ECO:0000256" key="1">
    <source>
        <dbReference type="ARBA" id="ARBA00004752"/>
    </source>
</evidence>
<dbReference type="SUPFAM" id="SSF141523">
    <property type="entry name" value="L,D-transpeptidase catalytic domain-like"/>
    <property type="match status" value="1"/>
</dbReference>
<evidence type="ECO:0000313" key="11">
    <source>
        <dbReference type="Proteomes" id="UP000286268"/>
    </source>
</evidence>
<feature type="active site" description="Nucleophile" evidence="6">
    <location>
        <position position="426"/>
    </location>
</feature>
<dbReference type="KEGG" id="cmah:C1I91_01045"/>
<dbReference type="Proteomes" id="UP000286268">
    <property type="component" value="Chromosome"/>
</dbReference>
<keyword evidence="8" id="KW-0472">Membrane</keyword>
<dbReference type="GO" id="GO:0071555">
    <property type="term" value="P:cell wall organization"/>
    <property type="evidence" value="ECO:0007669"/>
    <property type="project" value="UniProtKB-UniRule"/>
</dbReference>
<feature type="domain" description="L,D-TPase catalytic" evidence="9">
    <location>
        <begin position="328"/>
        <end position="450"/>
    </location>
</feature>
<feature type="compositionally biased region" description="Low complexity" evidence="7">
    <location>
        <begin position="261"/>
        <end position="275"/>
    </location>
</feature>
<keyword evidence="11" id="KW-1185">Reference proteome</keyword>
<dbReference type="InterPro" id="IPR050979">
    <property type="entry name" value="LD-transpeptidase"/>
</dbReference>
<name>A0A410DMS1_9CLOT</name>
<dbReference type="GO" id="GO:0018104">
    <property type="term" value="P:peptidoglycan-protein cross-linking"/>
    <property type="evidence" value="ECO:0007669"/>
    <property type="project" value="TreeGrafter"/>
</dbReference>
<dbReference type="CDD" id="cd16913">
    <property type="entry name" value="YkuD_like"/>
    <property type="match status" value="1"/>
</dbReference>
<dbReference type="GO" id="GO:0008360">
    <property type="term" value="P:regulation of cell shape"/>
    <property type="evidence" value="ECO:0007669"/>
    <property type="project" value="UniProtKB-UniRule"/>
</dbReference>
<evidence type="ECO:0000313" key="10">
    <source>
        <dbReference type="EMBL" id="QAA30380.1"/>
    </source>
</evidence>
<dbReference type="EMBL" id="CP025746">
    <property type="protein sequence ID" value="QAA30380.1"/>
    <property type="molecule type" value="Genomic_DNA"/>
</dbReference>
<dbReference type="RefSeq" id="WP_128210830.1">
    <property type="nucleotide sequence ID" value="NZ_CP025746.1"/>
</dbReference>
<dbReference type="Gene3D" id="2.40.440.10">
    <property type="entry name" value="L,D-transpeptidase catalytic domain-like"/>
    <property type="match status" value="1"/>
</dbReference>
<dbReference type="PANTHER" id="PTHR30582:SF2">
    <property type="entry name" value="L,D-TRANSPEPTIDASE YCIB-RELATED"/>
    <property type="match status" value="1"/>
</dbReference>
<dbReference type="GO" id="GO:0016740">
    <property type="term" value="F:transferase activity"/>
    <property type="evidence" value="ECO:0007669"/>
    <property type="project" value="UniProtKB-KW"/>
</dbReference>
<feature type="active site" description="Proton donor/acceptor" evidence="6">
    <location>
        <position position="402"/>
    </location>
</feature>
<evidence type="ECO:0000256" key="7">
    <source>
        <dbReference type="SAM" id="MobiDB-lite"/>
    </source>
</evidence>
<keyword evidence="4 6" id="KW-0573">Peptidoglycan synthesis</keyword>
<dbReference type="Pfam" id="PF03734">
    <property type="entry name" value="YkuD"/>
    <property type="match status" value="1"/>
</dbReference>
<dbReference type="InterPro" id="IPR005490">
    <property type="entry name" value="LD_TPept_cat_dom"/>
</dbReference>